<organism evidence="2">
    <name type="scientific">Nothobranchius kuhntae</name>
    <name type="common">Beira killifish</name>
    <dbReference type="NCBI Taxonomy" id="321403"/>
    <lineage>
        <taxon>Eukaryota</taxon>
        <taxon>Metazoa</taxon>
        <taxon>Chordata</taxon>
        <taxon>Craniata</taxon>
        <taxon>Vertebrata</taxon>
        <taxon>Euteleostomi</taxon>
        <taxon>Actinopterygii</taxon>
        <taxon>Neopterygii</taxon>
        <taxon>Teleostei</taxon>
        <taxon>Neoteleostei</taxon>
        <taxon>Acanthomorphata</taxon>
        <taxon>Ovalentaria</taxon>
        <taxon>Atherinomorphae</taxon>
        <taxon>Cyprinodontiformes</taxon>
        <taxon>Nothobranchiidae</taxon>
        <taxon>Nothobranchius</taxon>
    </lineage>
</organism>
<protein>
    <submittedName>
        <fullName evidence="2">Uncharacterized protein</fullName>
    </submittedName>
</protein>
<reference evidence="2" key="1">
    <citation type="submission" date="2016-05" db="EMBL/GenBank/DDBJ databases">
        <authorList>
            <person name="Lavstsen T."/>
            <person name="Jespersen J.S."/>
        </authorList>
    </citation>
    <scope>NUCLEOTIDE SEQUENCE</scope>
    <source>
        <tissue evidence="2">Brain</tissue>
    </source>
</reference>
<gene>
    <name evidence="2" type="primary">Nfu_g_1_024434</name>
</gene>
<accession>A0A1A8I6J3</accession>
<feature type="compositionally biased region" description="Polar residues" evidence="1">
    <location>
        <begin position="22"/>
        <end position="31"/>
    </location>
</feature>
<dbReference type="AlphaFoldDB" id="A0A1A8I6J3"/>
<feature type="region of interest" description="Disordered" evidence="1">
    <location>
        <begin position="1"/>
        <end position="34"/>
    </location>
</feature>
<sequence length="104" mass="11690">KTPVHNLKHSNSKQRAVKGHQKQQSSQTGKTESVIGKQLGMGAIIRKWKTYKTTYNLPQSRALHKISPRGDIVSDLQRAGSKVTKATISNTLRQPLKELQEIFE</sequence>
<feature type="compositionally biased region" description="Basic residues" evidence="1">
    <location>
        <begin position="1"/>
        <end position="21"/>
    </location>
</feature>
<reference evidence="2" key="2">
    <citation type="submission" date="2016-06" db="EMBL/GenBank/DDBJ databases">
        <title>The genome of a short-lived fish provides insights into sex chromosome evolution and the genetic control of aging.</title>
        <authorList>
            <person name="Reichwald K."/>
            <person name="Felder M."/>
            <person name="Petzold A."/>
            <person name="Koch P."/>
            <person name="Groth M."/>
            <person name="Platzer M."/>
        </authorList>
    </citation>
    <scope>NUCLEOTIDE SEQUENCE</scope>
    <source>
        <tissue evidence="2">Brain</tissue>
    </source>
</reference>
<evidence type="ECO:0000313" key="2">
    <source>
        <dbReference type="EMBL" id="SBQ92509.1"/>
    </source>
</evidence>
<feature type="non-terminal residue" evidence="2">
    <location>
        <position position="1"/>
    </location>
</feature>
<dbReference type="EMBL" id="HAED01006466">
    <property type="protein sequence ID" value="SBQ92509.1"/>
    <property type="molecule type" value="Transcribed_RNA"/>
</dbReference>
<name>A0A1A8I6J3_NOTKU</name>
<evidence type="ECO:0000256" key="1">
    <source>
        <dbReference type="SAM" id="MobiDB-lite"/>
    </source>
</evidence>
<proteinExistence type="predicted"/>
<feature type="non-terminal residue" evidence="2">
    <location>
        <position position="104"/>
    </location>
</feature>